<feature type="domain" description="VWFA" evidence="4">
    <location>
        <begin position="45"/>
        <end position="227"/>
    </location>
</feature>
<keyword evidence="2" id="KW-0812">Transmembrane</keyword>
<dbReference type="Pfam" id="PF00092">
    <property type="entry name" value="VWA"/>
    <property type="match status" value="1"/>
</dbReference>
<feature type="compositionally biased region" description="Low complexity" evidence="1">
    <location>
        <begin position="671"/>
        <end position="682"/>
    </location>
</feature>
<dbReference type="RefSeq" id="WP_382418513.1">
    <property type="nucleotide sequence ID" value="NZ_AP031500.1"/>
</dbReference>
<sequence length="737" mass="80270">MAKAHSKARFQTTLCAALVCAWWVLLTLSTSARAQDQNGGASSADIRLLVDVSGSMNQSDPQNLRAEGLALLSKMLPADTHAGLWRFAGQVSEVVPAAAVTKSWRQRTADSLQTLRSDGQLTDIGAALARAARAPVQAERAHLLLLTDGKVDIGDDPERNRRERASILTELLPRLIARGFVIHTIALSNDADAELLQSLASESAGEHRVVTNRDELVSIFVDILDQAVPPQRLPVSGDGFVVDSTVDELTVLIYHLDTQAQRPHLLDPDLLPVSEARHDDAVRWLSRPRYDLVTIPSPKNGRWQLVGGGRDARVTVLTDLTLHVQPLAQTVLPGEPMNIRFVLREREQVLTDHELLEHVRAHVSVGAFNADGVLGEPTDQDITLRSADTDGYFLLRTSAPETPGDYQLNLRIDGATFAREYQRRFEVDSTFAVLLQKQPPEPAQGQAVAYRVAVTAASVMDVEHTEIVAHIKNSAGTNSLQALKLMPDGVWELTVTPTQRARYVIELQAKGVDQSGRRFSQTLEPQYFTYPAEGDPQPPPADDTLSALEQALADERAALARELNTAAPEPPAVEPEPAASSSSSSVADVPPSTPKNEGTRWWLVALVLLFNVALLALIYWLYRRFSGKSMESELDELEQQLTDNDEADTGEQEPPEGAFDDVFADMGELTSASASADVSSSAEPDVEADAIQLDDDDPMAALDELTDVVPEPPDIESDEDPPASAESDSDNQDKDRP</sequence>
<keyword evidence="2" id="KW-0472">Membrane</keyword>
<evidence type="ECO:0000313" key="6">
    <source>
        <dbReference type="Proteomes" id="UP001595548"/>
    </source>
</evidence>
<name>A0ABV7HT50_9GAMM</name>
<dbReference type="SMART" id="SM00327">
    <property type="entry name" value="VWA"/>
    <property type="match status" value="1"/>
</dbReference>
<comment type="caution">
    <text evidence="5">The sequence shown here is derived from an EMBL/GenBank/DDBJ whole genome shotgun (WGS) entry which is preliminary data.</text>
</comment>
<reference evidence="6" key="1">
    <citation type="journal article" date="2019" name="Int. J. Syst. Evol. Microbiol.">
        <title>The Global Catalogue of Microorganisms (GCM) 10K type strain sequencing project: providing services to taxonomists for standard genome sequencing and annotation.</title>
        <authorList>
            <consortium name="The Broad Institute Genomics Platform"/>
            <consortium name="The Broad Institute Genome Sequencing Center for Infectious Disease"/>
            <person name="Wu L."/>
            <person name="Ma J."/>
        </authorList>
    </citation>
    <scope>NUCLEOTIDE SEQUENCE [LARGE SCALE GENOMIC DNA]</scope>
    <source>
        <strain evidence="6">KCTC 52141</strain>
    </source>
</reference>
<dbReference type="Proteomes" id="UP001595548">
    <property type="component" value="Unassembled WGS sequence"/>
</dbReference>
<dbReference type="InterPro" id="IPR002035">
    <property type="entry name" value="VWF_A"/>
</dbReference>
<organism evidence="5 6">
    <name type="scientific">Gilvimarinus japonicus</name>
    <dbReference type="NCBI Taxonomy" id="1796469"/>
    <lineage>
        <taxon>Bacteria</taxon>
        <taxon>Pseudomonadati</taxon>
        <taxon>Pseudomonadota</taxon>
        <taxon>Gammaproteobacteria</taxon>
        <taxon>Cellvibrionales</taxon>
        <taxon>Cellvibrionaceae</taxon>
        <taxon>Gilvimarinus</taxon>
    </lineage>
</organism>
<keyword evidence="2" id="KW-1133">Transmembrane helix</keyword>
<feature type="region of interest" description="Disordered" evidence="1">
    <location>
        <begin position="566"/>
        <end position="595"/>
    </location>
</feature>
<dbReference type="SUPFAM" id="SSF53300">
    <property type="entry name" value="vWA-like"/>
    <property type="match status" value="1"/>
</dbReference>
<evidence type="ECO:0000256" key="2">
    <source>
        <dbReference type="SAM" id="Phobius"/>
    </source>
</evidence>
<accession>A0ABV7HT50</accession>
<dbReference type="Gene3D" id="3.40.50.410">
    <property type="entry name" value="von Willebrand factor, type A domain"/>
    <property type="match status" value="1"/>
</dbReference>
<proteinExistence type="predicted"/>
<dbReference type="PROSITE" id="PS50234">
    <property type="entry name" value="VWFA"/>
    <property type="match status" value="1"/>
</dbReference>
<feature type="chain" id="PRO_5047066925" evidence="3">
    <location>
        <begin position="35"/>
        <end position="737"/>
    </location>
</feature>
<feature type="compositionally biased region" description="Acidic residues" evidence="1">
    <location>
        <begin position="684"/>
        <end position="698"/>
    </location>
</feature>
<gene>
    <name evidence="5" type="ORF">ACFOEB_17410</name>
</gene>
<keyword evidence="3" id="KW-0732">Signal</keyword>
<dbReference type="EMBL" id="JBHRTL010000031">
    <property type="protein sequence ID" value="MFC3156990.1"/>
    <property type="molecule type" value="Genomic_DNA"/>
</dbReference>
<feature type="region of interest" description="Disordered" evidence="1">
    <location>
        <begin position="668"/>
        <end position="737"/>
    </location>
</feature>
<dbReference type="CDD" id="cd00198">
    <property type="entry name" value="vWFA"/>
    <property type="match status" value="1"/>
</dbReference>
<feature type="transmembrane region" description="Helical" evidence="2">
    <location>
        <begin position="601"/>
        <end position="622"/>
    </location>
</feature>
<evidence type="ECO:0000256" key="1">
    <source>
        <dbReference type="SAM" id="MobiDB-lite"/>
    </source>
</evidence>
<feature type="compositionally biased region" description="Low complexity" evidence="1">
    <location>
        <begin position="575"/>
        <end position="590"/>
    </location>
</feature>
<dbReference type="InterPro" id="IPR036465">
    <property type="entry name" value="vWFA_dom_sf"/>
</dbReference>
<evidence type="ECO:0000259" key="4">
    <source>
        <dbReference type="PROSITE" id="PS50234"/>
    </source>
</evidence>
<evidence type="ECO:0000313" key="5">
    <source>
        <dbReference type="EMBL" id="MFC3156990.1"/>
    </source>
</evidence>
<evidence type="ECO:0000256" key="3">
    <source>
        <dbReference type="SAM" id="SignalP"/>
    </source>
</evidence>
<keyword evidence="6" id="KW-1185">Reference proteome</keyword>
<protein>
    <submittedName>
        <fullName evidence="5">VWA domain-containing protein</fullName>
    </submittedName>
</protein>
<feature type="signal peptide" evidence="3">
    <location>
        <begin position="1"/>
        <end position="34"/>
    </location>
</feature>